<keyword evidence="3" id="KW-1185">Reference proteome</keyword>
<evidence type="ECO:0000259" key="1">
    <source>
        <dbReference type="Pfam" id="PF03807"/>
    </source>
</evidence>
<reference evidence="2" key="1">
    <citation type="journal article" date="2014" name="Int. J. Syst. Evol. Microbiol.">
        <title>Complete genome sequence of Corynebacterium casei LMG S-19264T (=DSM 44701T), isolated from a smear-ripened cheese.</title>
        <authorList>
            <consortium name="US DOE Joint Genome Institute (JGI-PGF)"/>
            <person name="Walter F."/>
            <person name="Albersmeier A."/>
            <person name="Kalinowski J."/>
            <person name="Ruckert C."/>
        </authorList>
    </citation>
    <scope>NUCLEOTIDE SEQUENCE</scope>
    <source>
        <strain evidence="2">VKM Ac-1321</strain>
    </source>
</reference>
<protein>
    <recommendedName>
        <fullName evidence="1">Pyrroline-5-carboxylate reductase catalytic N-terminal domain-containing protein</fullName>
    </recommendedName>
</protein>
<name>A0A9W6KNF6_9ACTN</name>
<dbReference type="InterPro" id="IPR028939">
    <property type="entry name" value="P5C_Rdtase_cat_N"/>
</dbReference>
<dbReference type="Pfam" id="PF03807">
    <property type="entry name" value="F420_oxidored"/>
    <property type="match status" value="1"/>
</dbReference>
<dbReference type="SUPFAM" id="SSF51735">
    <property type="entry name" value="NAD(P)-binding Rossmann-fold domains"/>
    <property type="match status" value="1"/>
</dbReference>
<evidence type="ECO:0000313" key="2">
    <source>
        <dbReference type="EMBL" id="GLL05266.1"/>
    </source>
</evidence>
<evidence type="ECO:0000313" key="3">
    <source>
        <dbReference type="Proteomes" id="UP001143480"/>
    </source>
</evidence>
<dbReference type="Proteomes" id="UP001143480">
    <property type="component" value="Unassembled WGS sequence"/>
</dbReference>
<dbReference type="AlphaFoldDB" id="A0A9W6KNF6"/>
<dbReference type="Gene3D" id="3.40.50.720">
    <property type="entry name" value="NAD(P)-binding Rossmann-like Domain"/>
    <property type="match status" value="1"/>
</dbReference>
<comment type="caution">
    <text evidence="2">The sequence shown here is derived from an EMBL/GenBank/DDBJ whole genome shotgun (WGS) entry which is preliminary data.</text>
</comment>
<accession>A0A9W6KNF6</accession>
<gene>
    <name evidence="2" type="primary">mmyQ</name>
    <name evidence="2" type="ORF">GCM10017581_070130</name>
</gene>
<dbReference type="InterPro" id="IPR036291">
    <property type="entry name" value="NAD(P)-bd_dom_sf"/>
</dbReference>
<reference evidence="2" key="2">
    <citation type="submission" date="2023-01" db="EMBL/GenBank/DDBJ databases">
        <authorList>
            <person name="Sun Q."/>
            <person name="Evtushenko L."/>
        </authorList>
    </citation>
    <scope>NUCLEOTIDE SEQUENCE</scope>
    <source>
        <strain evidence="2">VKM Ac-1321</strain>
    </source>
</reference>
<dbReference type="RefSeq" id="WP_261959905.1">
    <property type="nucleotide sequence ID" value="NZ_BAAAXA010000001.1"/>
</dbReference>
<proteinExistence type="predicted"/>
<organism evidence="2 3">
    <name type="scientific">Dactylosporangium matsuzakiense</name>
    <dbReference type="NCBI Taxonomy" id="53360"/>
    <lineage>
        <taxon>Bacteria</taxon>
        <taxon>Bacillati</taxon>
        <taxon>Actinomycetota</taxon>
        <taxon>Actinomycetes</taxon>
        <taxon>Micromonosporales</taxon>
        <taxon>Micromonosporaceae</taxon>
        <taxon>Dactylosporangium</taxon>
    </lineage>
</organism>
<sequence length="203" mass="21440">MDLLVIGAGPVGRALARPWSAAGHAVSVAVRDPDDRKHDAYRAGHRLVGTGELPPADAVAIAVPGAQLPALLEANGPQLDGRLVIDATNTPGGARMHQLPLLAQRLPSARLFRTFTITGWENFVGDVAGERPDMLYAGPDGDDRATVERLITDVGPRPLWLGDGPAAADALDGLTRVWFALAMGRGHGRHLAFRVLTPQPKPA</sequence>
<feature type="domain" description="Pyrroline-5-carboxylate reductase catalytic N-terminal" evidence="1">
    <location>
        <begin position="5"/>
        <end position="89"/>
    </location>
</feature>
<dbReference type="EMBL" id="BSFP01000055">
    <property type="protein sequence ID" value="GLL05266.1"/>
    <property type="molecule type" value="Genomic_DNA"/>
</dbReference>